<dbReference type="NCBIfam" id="TIGR00254">
    <property type="entry name" value="GGDEF"/>
    <property type="match status" value="1"/>
</dbReference>
<dbReference type="GO" id="GO:0052621">
    <property type="term" value="F:diguanylate cyclase activity"/>
    <property type="evidence" value="ECO:0007669"/>
    <property type="project" value="UniProtKB-EC"/>
</dbReference>
<dbReference type="InterPro" id="IPR050469">
    <property type="entry name" value="Diguanylate_Cyclase"/>
</dbReference>
<dbReference type="InterPro" id="IPR029787">
    <property type="entry name" value="Nucleotide_cyclase"/>
</dbReference>
<dbReference type="Gene3D" id="3.30.70.270">
    <property type="match status" value="1"/>
</dbReference>
<name>A0ABZ2YBE8_9BACT</name>
<feature type="transmembrane region" description="Helical" evidence="2">
    <location>
        <begin position="24"/>
        <end position="42"/>
    </location>
</feature>
<evidence type="ECO:0000256" key="2">
    <source>
        <dbReference type="SAM" id="Phobius"/>
    </source>
</evidence>
<dbReference type="SUPFAM" id="SSF55073">
    <property type="entry name" value="Nucleotide cyclase"/>
    <property type="match status" value="1"/>
</dbReference>
<evidence type="ECO:0000313" key="4">
    <source>
        <dbReference type="EMBL" id="WZL75613.1"/>
    </source>
</evidence>
<keyword evidence="4" id="KW-0548">Nucleotidyltransferase</keyword>
<keyword evidence="4" id="KW-0808">Transferase</keyword>
<organism evidence="4 5">
    <name type="scientific">Thermatribacter velox</name>
    <dbReference type="NCBI Taxonomy" id="3039681"/>
    <lineage>
        <taxon>Bacteria</taxon>
        <taxon>Pseudomonadati</taxon>
        <taxon>Atribacterota</taxon>
        <taxon>Atribacteria</taxon>
        <taxon>Atribacterales</taxon>
        <taxon>Thermatribacteraceae</taxon>
        <taxon>Thermatribacter</taxon>
    </lineage>
</organism>
<dbReference type="PROSITE" id="PS50887">
    <property type="entry name" value="GGDEF"/>
    <property type="match status" value="1"/>
</dbReference>
<dbReference type="Pfam" id="PF00990">
    <property type="entry name" value="GGDEF"/>
    <property type="match status" value="1"/>
</dbReference>
<sequence>MKAHHFFGNLEHMLTERISRPARVMRLVFVLSFLPAYTIWVLRDGLSWVDALPLPAALSFAIAQLLGRRKRSFFNPLSVWSGCALVILTIIATGRENSPFLFLFFLPILSYGLEKDYLCAKRAFLVNSASYLLLIVLSFLRGNLFSLSYLIGTLISGYAMMKALDHNLGFLEWQIRILSKQAFRDSLTGLLNRAALQQMASEFITRKMPFVLLLADLDGFKRYNDRKGHLAGDMLLREVARVLQDSFRSQDLIFRYGGDEFLVLIPEGDPALAEELAQRLKRNLQLALEGEVGISCGFSLFPQEAKTLKHLLQIADERLYEEKARVSPEHRRLVEDDSLPKEH</sequence>
<protein>
    <recommendedName>
        <fullName evidence="1">diguanylate cyclase</fullName>
        <ecNumber evidence="1">2.7.7.65</ecNumber>
    </recommendedName>
</protein>
<keyword evidence="5" id="KW-1185">Reference proteome</keyword>
<feature type="transmembrane region" description="Helical" evidence="2">
    <location>
        <begin position="73"/>
        <end position="92"/>
    </location>
</feature>
<reference evidence="4 5" key="1">
    <citation type="submission" date="2023-03" db="EMBL/GenBank/DDBJ databases">
        <title>Novel Species.</title>
        <authorList>
            <person name="Ma S."/>
        </authorList>
    </citation>
    <scope>NUCLEOTIDE SEQUENCE [LARGE SCALE GENOMIC DNA]</scope>
    <source>
        <strain evidence="4 5">B11</strain>
    </source>
</reference>
<dbReference type="InterPro" id="IPR000160">
    <property type="entry name" value="GGDEF_dom"/>
</dbReference>
<evidence type="ECO:0000256" key="1">
    <source>
        <dbReference type="ARBA" id="ARBA00012528"/>
    </source>
</evidence>
<dbReference type="PANTHER" id="PTHR45138:SF6">
    <property type="entry name" value="DIGUANYLATE CYCLASE DGCN"/>
    <property type="match status" value="1"/>
</dbReference>
<keyword evidence="2" id="KW-1133">Transmembrane helix</keyword>
<dbReference type="EMBL" id="CP121689">
    <property type="protein sequence ID" value="WZL75613.1"/>
    <property type="molecule type" value="Genomic_DNA"/>
</dbReference>
<dbReference type="Proteomes" id="UP001461341">
    <property type="component" value="Chromosome"/>
</dbReference>
<keyword evidence="2" id="KW-0472">Membrane</keyword>
<accession>A0ABZ2YBE8</accession>
<dbReference type="EC" id="2.7.7.65" evidence="1"/>
<feature type="domain" description="GGDEF" evidence="3">
    <location>
        <begin position="208"/>
        <end position="337"/>
    </location>
</feature>
<dbReference type="PANTHER" id="PTHR45138">
    <property type="entry name" value="REGULATORY COMPONENTS OF SENSORY TRANSDUCTION SYSTEM"/>
    <property type="match status" value="1"/>
</dbReference>
<gene>
    <name evidence="4" type="ORF">QBE54_08445</name>
</gene>
<dbReference type="RefSeq" id="WP_369017762.1">
    <property type="nucleotide sequence ID" value="NZ_CP121689.1"/>
</dbReference>
<dbReference type="InterPro" id="IPR043128">
    <property type="entry name" value="Rev_trsase/Diguanyl_cyclase"/>
</dbReference>
<evidence type="ECO:0000313" key="5">
    <source>
        <dbReference type="Proteomes" id="UP001461341"/>
    </source>
</evidence>
<evidence type="ECO:0000259" key="3">
    <source>
        <dbReference type="PROSITE" id="PS50887"/>
    </source>
</evidence>
<dbReference type="SMART" id="SM00267">
    <property type="entry name" value="GGDEF"/>
    <property type="match status" value="1"/>
</dbReference>
<proteinExistence type="predicted"/>
<dbReference type="CDD" id="cd01949">
    <property type="entry name" value="GGDEF"/>
    <property type="match status" value="1"/>
</dbReference>
<keyword evidence="2" id="KW-0812">Transmembrane</keyword>
<feature type="transmembrane region" description="Helical" evidence="2">
    <location>
        <begin position="48"/>
        <end position="66"/>
    </location>
</feature>